<comment type="caution">
    <text evidence="5">The sequence shown here is derived from an EMBL/GenBank/DDBJ whole genome shotgun (WGS) entry which is preliminary data.</text>
</comment>
<organism evidence="5 6">
    <name type="scientific">Candidatus Magasanikbacteria bacterium CG10_big_fil_rev_8_21_14_0_10_36_16</name>
    <dbReference type="NCBI Taxonomy" id="1974645"/>
    <lineage>
        <taxon>Bacteria</taxon>
        <taxon>Candidatus Magasanikiibacteriota</taxon>
    </lineage>
</organism>
<comment type="similarity">
    <text evidence="1 4">Belongs to the bacterial solute-binding protein 9 family.</text>
</comment>
<dbReference type="PRINTS" id="PR00690">
    <property type="entry name" value="ADHESNFAMILY"/>
</dbReference>
<keyword evidence="3" id="KW-0732">Signal</keyword>
<dbReference type="InterPro" id="IPR006129">
    <property type="entry name" value="AdhesinB"/>
</dbReference>
<evidence type="ECO:0000256" key="4">
    <source>
        <dbReference type="RuleBase" id="RU003512"/>
    </source>
</evidence>
<dbReference type="PROSITE" id="PS51257">
    <property type="entry name" value="PROKAR_LIPOPROTEIN"/>
    <property type="match status" value="1"/>
</dbReference>
<dbReference type="InterPro" id="IPR050492">
    <property type="entry name" value="Bact_metal-bind_prot9"/>
</dbReference>
<dbReference type="GO" id="GO:0046872">
    <property type="term" value="F:metal ion binding"/>
    <property type="evidence" value="ECO:0007669"/>
    <property type="project" value="InterPro"/>
</dbReference>
<dbReference type="InterPro" id="IPR006127">
    <property type="entry name" value="ZnuA-like"/>
</dbReference>
<dbReference type="PANTHER" id="PTHR42953:SF3">
    <property type="entry name" value="HIGH-AFFINITY ZINC UPTAKE SYSTEM PROTEIN ZNUA"/>
    <property type="match status" value="1"/>
</dbReference>
<sequence length="308" mass="34781">MYKKIILSVVLFLGFTFIFSGCTFGNSNRQESNNKIKVAATIFPLYDIVKEIGGDKIDANLILPPGVSPHTFEVSTSQIKKMQGTKLFFVIGQNLDSWVGDISSSVSEAQTIDLSSIVKLQQLDENNSNHKSDKDGENKTGYDPHYWLSPQNAYFMAEEVMKQLVLLSPENENYFLGNYNNFVNKLQSKDIEWKEKIGDLKQKNIVVFHDAWGYFADHFGLTVVGTFEPFPGQEPTPQYLKELQVAVKDYNIKALFAEPQLSQDSIKTLAKDLGVDIKVLDPTGGVEGRMSYIEMMDFNVNNVYELLK</sequence>
<dbReference type="Proteomes" id="UP000230852">
    <property type="component" value="Unassembled WGS sequence"/>
</dbReference>
<protein>
    <recommendedName>
        <fullName evidence="7">Zinc ABC transporter substrate-binding protein</fullName>
    </recommendedName>
</protein>
<evidence type="ECO:0000256" key="3">
    <source>
        <dbReference type="ARBA" id="ARBA00022729"/>
    </source>
</evidence>
<proteinExistence type="inferred from homology"/>
<dbReference type="PANTHER" id="PTHR42953">
    <property type="entry name" value="HIGH-AFFINITY ZINC UPTAKE SYSTEM PROTEIN ZNUA-RELATED"/>
    <property type="match status" value="1"/>
</dbReference>
<dbReference type="GO" id="GO:0007155">
    <property type="term" value="P:cell adhesion"/>
    <property type="evidence" value="ECO:0007669"/>
    <property type="project" value="InterPro"/>
</dbReference>
<accession>A0A2H0TYF3</accession>
<evidence type="ECO:0008006" key="7">
    <source>
        <dbReference type="Google" id="ProtNLM"/>
    </source>
</evidence>
<dbReference type="PRINTS" id="PR00691">
    <property type="entry name" value="ADHESINB"/>
</dbReference>
<reference evidence="6" key="1">
    <citation type="submission" date="2017-09" db="EMBL/GenBank/DDBJ databases">
        <title>Depth-based differentiation of microbial function through sediment-hosted aquifers and enrichment of novel symbionts in the deep terrestrial subsurface.</title>
        <authorList>
            <person name="Probst A.J."/>
            <person name="Ladd B."/>
            <person name="Jarett J.K."/>
            <person name="Geller-Mcgrath D.E."/>
            <person name="Sieber C.M.K."/>
            <person name="Emerson J.B."/>
            <person name="Anantharaman K."/>
            <person name="Thomas B.C."/>
            <person name="Malmstrom R."/>
            <person name="Stieglmeier M."/>
            <person name="Klingl A."/>
            <person name="Woyke T."/>
            <person name="Ryan C.M."/>
            <person name="Banfield J.F."/>
        </authorList>
    </citation>
    <scope>NUCLEOTIDE SEQUENCE [LARGE SCALE GENOMIC DNA]</scope>
</reference>
<gene>
    <name evidence="5" type="ORF">COU28_02670</name>
</gene>
<evidence type="ECO:0000313" key="5">
    <source>
        <dbReference type="EMBL" id="PIR78265.1"/>
    </source>
</evidence>
<dbReference type="GO" id="GO:0030001">
    <property type="term" value="P:metal ion transport"/>
    <property type="evidence" value="ECO:0007669"/>
    <property type="project" value="InterPro"/>
</dbReference>
<keyword evidence="2 4" id="KW-0813">Transport</keyword>
<evidence type="ECO:0000256" key="1">
    <source>
        <dbReference type="ARBA" id="ARBA00011028"/>
    </source>
</evidence>
<dbReference type="Gene3D" id="3.40.50.1980">
    <property type="entry name" value="Nitrogenase molybdenum iron protein domain"/>
    <property type="match status" value="2"/>
</dbReference>
<dbReference type="Pfam" id="PF01297">
    <property type="entry name" value="ZnuA"/>
    <property type="match status" value="1"/>
</dbReference>
<evidence type="ECO:0000313" key="6">
    <source>
        <dbReference type="Proteomes" id="UP000230852"/>
    </source>
</evidence>
<dbReference type="EMBL" id="PFBU01000053">
    <property type="protein sequence ID" value="PIR78265.1"/>
    <property type="molecule type" value="Genomic_DNA"/>
</dbReference>
<evidence type="ECO:0000256" key="2">
    <source>
        <dbReference type="ARBA" id="ARBA00022448"/>
    </source>
</evidence>
<dbReference type="SUPFAM" id="SSF53807">
    <property type="entry name" value="Helical backbone' metal receptor"/>
    <property type="match status" value="1"/>
</dbReference>
<dbReference type="AlphaFoldDB" id="A0A2H0TYF3"/>
<name>A0A2H0TYF3_9BACT</name>
<dbReference type="InterPro" id="IPR006128">
    <property type="entry name" value="Lipoprotein_PsaA-like"/>
</dbReference>